<proteinExistence type="predicted"/>
<organism evidence="1 2">
    <name type="scientific">Hibiscus sabdariffa</name>
    <name type="common">roselle</name>
    <dbReference type="NCBI Taxonomy" id="183260"/>
    <lineage>
        <taxon>Eukaryota</taxon>
        <taxon>Viridiplantae</taxon>
        <taxon>Streptophyta</taxon>
        <taxon>Embryophyta</taxon>
        <taxon>Tracheophyta</taxon>
        <taxon>Spermatophyta</taxon>
        <taxon>Magnoliopsida</taxon>
        <taxon>eudicotyledons</taxon>
        <taxon>Gunneridae</taxon>
        <taxon>Pentapetalae</taxon>
        <taxon>rosids</taxon>
        <taxon>malvids</taxon>
        <taxon>Malvales</taxon>
        <taxon>Malvaceae</taxon>
        <taxon>Malvoideae</taxon>
        <taxon>Hibiscus</taxon>
    </lineage>
</organism>
<name>A0ABR2DIP8_9ROSI</name>
<comment type="caution">
    <text evidence="1">The sequence shown here is derived from an EMBL/GenBank/DDBJ whole genome shotgun (WGS) entry which is preliminary data.</text>
</comment>
<dbReference type="EMBL" id="JBBPBM010000025">
    <property type="protein sequence ID" value="KAK8540167.1"/>
    <property type="molecule type" value="Genomic_DNA"/>
</dbReference>
<evidence type="ECO:0000313" key="2">
    <source>
        <dbReference type="Proteomes" id="UP001472677"/>
    </source>
</evidence>
<evidence type="ECO:0000313" key="1">
    <source>
        <dbReference type="EMBL" id="KAK8540167.1"/>
    </source>
</evidence>
<accession>A0ABR2DIP8</accession>
<gene>
    <name evidence="1" type="ORF">V6N12_046458</name>
</gene>
<sequence>MKENTRPEDSNPLATADDIRKRLLRPTEFHSASEYLNSSPLNLGKSRTVKKKLEDYLDPALLAALSSKIGRSKKAKLETKFKR</sequence>
<protein>
    <submittedName>
        <fullName evidence="1">Uncharacterized protein</fullName>
    </submittedName>
</protein>
<reference evidence="1 2" key="1">
    <citation type="journal article" date="2024" name="G3 (Bethesda)">
        <title>Genome assembly of Hibiscus sabdariffa L. provides insights into metabolisms of medicinal natural products.</title>
        <authorList>
            <person name="Kim T."/>
        </authorList>
    </citation>
    <scope>NUCLEOTIDE SEQUENCE [LARGE SCALE GENOMIC DNA]</scope>
    <source>
        <strain evidence="1">TK-2024</strain>
        <tissue evidence="1">Old leaves</tissue>
    </source>
</reference>
<dbReference type="Proteomes" id="UP001472677">
    <property type="component" value="Unassembled WGS sequence"/>
</dbReference>
<keyword evidence="2" id="KW-1185">Reference proteome</keyword>